<feature type="domain" description="Alcohol dehydrogenase iron-type/glycerol dehydrogenase GldA" evidence="5">
    <location>
        <begin position="8"/>
        <end position="176"/>
    </location>
</feature>
<keyword evidence="8" id="KW-1185">Reference proteome</keyword>
<protein>
    <submittedName>
        <fullName evidence="7">Iron-containing alcohol dehydrogenase</fullName>
    </submittedName>
</protein>
<evidence type="ECO:0000259" key="6">
    <source>
        <dbReference type="Pfam" id="PF25137"/>
    </source>
</evidence>
<sequence>MHNNYYMPTRVVSGAGSLRNIPAHAREVGLSRALVVTDPVIARQHYYRQAVDALEAEGVAIVRFEDCEVDARVTQIDAQAQVLRDARLDGVICIGGGSVMCAGKGIAIAAANGRSIRDCTGAGNFSRRALPMIMVPTTAGSGSEVSQWTVVKDDEHHAKLVCGGPLSFPDLAILDPVTLESLPIHVAAATGIDALTHALEAYTSSLGAPITDALALDAVKLLSASLRRAVCAAHDVEARSACMIASSMANMACGNARLGHAHTLSLPLESLLDMPHPLGVGVLMPHALAFNLVVLPGKARQLVEALGVRGVASLADSDVIAGCVSALRSLYRDVGFPQSWNESQLPRAQVRAMAERAVPGLYAGSEGLTKTFAGITGDATIVCPAPRKMSVREAEGIYAACLA</sequence>
<evidence type="ECO:0000256" key="1">
    <source>
        <dbReference type="ARBA" id="ARBA00001962"/>
    </source>
</evidence>
<dbReference type="InterPro" id="IPR018211">
    <property type="entry name" value="ADH_Fe_CS"/>
</dbReference>
<dbReference type="PANTHER" id="PTHR11496">
    <property type="entry name" value="ALCOHOL DEHYDROGENASE"/>
    <property type="match status" value="1"/>
</dbReference>
<evidence type="ECO:0000256" key="4">
    <source>
        <dbReference type="ARBA" id="ARBA00023027"/>
    </source>
</evidence>
<reference evidence="7 8" key="1">
    <citation type="journal article" date="2024" name="Chem. Sci.">
        <title>Discovery of megapolipeptins by genome mining of a Burkholderiales bacteria collection.</title>
        <authorList>
            <person name="Paulo B.S."/>
            <person name="Recchia M.J.J."/>
            <person name="Lee S."/>
            <person name="Fergusson C.H."/>
            <person name="Romanowski S.B."/>
            <person name="Hernandez A."/>
            <person name="Krull N."/>
            <person name="Liu D.Y."/>
            <person name="Cavanagh H."/>
            <person name="Bos A."/>
            <person name="Gray C.A."/>
            <person name="Murphy B.T."/>
            <person name="Linington R.G."/>
            <person name="Eustaquio A.S."/>
        </authorList>
    </citation>
    <scope>NUCLEOTIDE SEQUENCE [LARGE SCALE GENOMIC DNA]</scope>
    <source>
        <strain evidence="7 8">RL17-350-BIC-E</strain>
    </source>
</reference>
<evidence type="ECO:0000313" key="8">
    <source>
        <dbReference type="Proteomes" id="UP001629392"/>
    </source>
</evidence>
<dbReference type="Pfam" id="PF25137">
    <property type="entry name" value="ADH_Fe_C"/>
    <property type="match status" value="1"/>
</dbReference>
<dbReference type="InterPro" id="IPR001670">
    <property type="entry name" value="ADH_Fe/GldA"/>
</dbReference>
<dbReference type="RefSeq" id="WP_408153430.1">
    <property type="nucleotide sequence ID" value="NZ_JAQQCL010000009.1"/>
</dbReference>
<evidence type="ECO:0000256" key="2">
    <source>
        <dbReference type="ARBA" id="ARBA00007358"/>
    </source>
</evidence>
<dbReference type="SUPFAM" id="SSF56796">
    <property type="entry name" value="Dehydroquinate synthase-like"/>
    <property type="match status" value="1"/>
</dbReference>
<organism evidence="7 8">
    <name type="scientific">Paraburkholderia strydomiana</name>
    <dbReference type="NCBI Taxonomy" id="1245417"/>
    <lineage>
        <taxon>Bacteria</taxon>
        <taxon>Pseudomonadati</taxon>
        <taxon>Pseudomonadota</taxon>
        <taxon>Betaproteobacteria</taxon>
        <taxon>Burkholderiales</taxon>
        <taxon>Burkholderiaceae</taxon>
        <taxon>Paraburkholderia</taxon>
    </lineage>
</organism>
<dbReference type="Gene3D" id="1.20.1090.10">
    <property type="entry name" value="Dehydroquinate synthase-like - alpha domain"/>
    <property type="match status" value="1"/>
</dbReference>
<evidence type="ECO:0000313" key="7">
    <source>
        <dbReference type="EMBL" id="MFM0717585.1"/>
    </source>
</evidence>
<name>A0ABW9EFX8_9BURK</name>
<comment type="caution">
    <text evidence="7">The sequence shown here is derived from an EMBL/GenBank/DDBJ whole genome shotgun (WGS) entry which is preliminary data.</text>
</comment>
<gene>
    <name evidence="7" type="ORF">PQQ73_14705</name>
</gene>
<dbReference type="Gene3D" id="3.40.50.1970">
    <property type="match status" value="1"/>
</dbReference>
<accession>A0ABW9EFX8</accession>
<dbReference type="Pfam" id="PF00465">
    <property type="entry name" value="Fe-ADH"/>
    <property type="match status" value="1"/>
</dbReference>
<comment type="similarity">
    <text evidence="2">Belongs to the iron-containing alcohol dehydrogenase family.</text>
</comment>
<proteinExistence type="inferred from homology"/>
<keyword evidence="4" id="KW-0520">NAD</keyword>
<dbReference type="Proteomes" id="UP001629392">
    <property type="component" value="Unassembled WGS sequence"/>
</dbReference>
<evidence type="ECO:0000259" key="5">
    <source>
        <dbReference type="Pfam" id="PF00465"/>
    </source>
</evidence>
<evidence type="ECO:0000256" key="3">
    <source>
        <dbReference type="ARBA" id="ARBA00023002"/>
    </source>
</evidence>
<keyword evidence="3" id="KW-0560">Oxidoreductase</keyword>
<dbReference type="InterPro" id="IPR039697">
    <property type="entry name" value="Alcohol_dehydrogenase_Fe"/>
</dbReference>
<dbReference type="InterPro" id="IPR056798">
    <property type="entry name" value="ADH_Fe_C"/>
</dbReference>
<dbReference type="PANTHER" id="PTHR11496:SF102">
    <property type="entry name" value="ALCOHOL DEHYDROGENASE 4"/>
    <property type="match status" value="1"/>
</dbReference>
<comment type="cofactor">
    <cofactor evidence="1">
        <name>Fe cation</name>
        <dbReference type="ChEBI" id="CHEBI:24875"/>
    </cofactor>
</comment>
<dbReference type="EMBL" id="JAQQCL010000009">
    <property type="protein sequence ID" value="MFM0717585.1"/>
    <property type="molecule type" value="Genomic_DNA"/>
</dbReference>
<dbReference type="CDD" id="cd08551">
    <property type="entry name" value="Fe-ADH"/>
    <property type="match status" value="1"/>
</dbReference>
<dbReference type="PROSITE" id="PS00913">
    <property type="entry name" value="ADH_IRON_1"/>
    <property type="match status" value="1"/>
</dbReference>
<feature type="domain" description="Fe-containing alcohol dehydrogenase-like C-terminal" evidence="6">
    <location>
        <begin position="188"/>
        <end position="358"/>
    </location>
</feature>